<evidence type="ECO:0000313" key="3">
    <source>
        <dbReference type="Proteomes" id="UP000242015"/>
    </source>
</evidence>
<accession>A0A2R6C9B9</accession>
<dbReference type="CDD" id="cd09874">
    <property type="entry name" value="PIN_MT3492-like"/>
    <property type="match status" value="1"/>
</dbReference>
<gene>
    <name evidence="2" type="ORF">B9Q04_10795</name>
</gene>
<organism evidence="2 3">
    <name type="scientific">Candidatus Marsarchaeota G2 archaeon BE_D</name>
    <dbReference type="NCBI Taxonomy" id="1978158"/>
    <lineage>
        <taxon>Archaea</taxon>
        <taxon>Candidatus Marsarchaeota</taxon>
        <taxon>Candidatus Marsarchaeota group 2</taxon>
    </lineage>
</organism>
<feature type="domain" description="PIN" evidence="1">
    <location>
        <begin position="6"/>
        <end position="138"/>
    </location>
</feature>
<dbReference type="EMBL" id="NEXF01000247">
    <property type="protein sequence ID" value="PSO07464.1"/>
    <property type="molecule type" value="Genomic_DNA"/>
</dbReference>
<evidence type="ECO:0000259" key="1">
    <source>
        <dbReference type="Pfam" id="PF01850"/>
    </source>
</evidence>
<proteinExistence type="predicted"/>
<dbReference type="Proteomes" id="UP000242015">
    <property type="component" value="Unassembled WGS sequence"/>
</dbReference>
<dbReference type="InterPro" id="IPR002716">
    <property type="entry name" value="PIN_dom"/>
</dbReference>
<evidence type="ECO:0000313" key="2">
    <source>
        <dbReference type="EMBL" id="PSO07464.1"/>
    </source>
</evidence>
<dbReference type="InterPro" id="IPR029060">
    <property type="entry name" value="PIN-like_dom_sf"/>
</dbReference>
<dbReference type="SUPFAM" id="SSF88723">
    <property type="entry name" value="PIN domain-like"/>
    <property type="match status" value="1"/>
</dbReference>
<dbReference type="Pfam" id="PF01850">
    <property type="entry name" value="PIN"/>
    <property type="match status" value="1"/>
</dbReference>
<dbReference type="Gene3D" id="3.40.50.1010">
    <property type="entry name" value="5'-nuclease"/>
    <property type="match status" value="1"/>
</dbReference>
<dbReference type="AlphaFoldDB" id="A0A2R6C9B9"/>
<protein>
    <recommendedName>
        <fullName evidence="1">PIN domain-containing protein</fullName>
    </recommendedName>
</protein>
<name>A0A2R6C9B9_9ARCH</name>
<comment type="caution">
    <text evidence="2">The sequence shown here is derived from an EMBL/GenBank/DDBJ whole genome shotgun (WGS) entry which is preliminary data.</text>
</comment>
<sequence>MSVSRVYFDTSMLVKRYVNEEGSHKADNYFRLAHRGEAVICFSEMNLGEAATVFDKYSRKTHIDAEALLKTMLSELKVLERFSSVEIYPVTGEVIKRSIKTVLEHHIYIIDALQIETSIEARANLFLTADEELNLVAKEMGIRTV</sequence>
<reference evidence="2 3" key="1">
    <citation type="submission" date="2017-04" db="EMBL/GenBank/DDBJ databases">
        <title>Novel microbial lineages endemic to geothermal iron-oxide mats fill important gaps in the evolutionary history of Archaea.</title>
        <authorList>
            <person name="Jay Z.J."/>
            <person name="Beam J.P."/>
            <person name="Dlakic M."/>
            <person name="Rusch D.B."/>
            <person name="Kozubal M.A."/>
            <person name="Inskeep W.P."/>
        </authorList>
    </citation>
    <scope>NUCLEOTIDE SEQUENCE [LARGE SCALE GENOMIC DNA]</scope>
    <source>
        <strain evidence="2">BE_D</strain>
    </source>
</reference>